<reference evidence="1 2" key="1">
    <citation type="submission" date="2021-03" db="EMBL/GenBank/DDBJ databases">
        <title>Genomic Encyclopedia of Type Strains, Phase IV (KMG-IV): sequencing the most valuable type-strain genomes for metagenomic binning, comparative biology and taxonomic classification.</title>
        <authorList>
            <person name="Goeker M."/>
        </authorList>
    </citation>
    <scope>NUCLEOTIDE SEQUENCE [LARGE SCALE GENOMIC DNA]</scope>
    <source>
        <strain evidence="1 2">DSM 26048</strain>
    </source>
</reference>
<dbReference type="Proteomes" id="UP001519287">
    <property type="component" value="Unassembled WGS sequence"/>
</dbReference>
<proteinExistence type="predicted"/>
<comment type="caution">
    <text evidence="1">The sequence shown here is derived from an EMBL/GenBank/DDBJ whole genome shotgun (WGS) entry which is preliminary data.</text>
</comment>
<dbReference type="RefSeq" id="WP_209969997.1">
    <property type="nucleotide sequence ID" value="NZ_JAGGLB010000002.1"/>
</dbReference>
<name>A0ABS4INM0_9BACL</name>
<protein>
    <submittedName>
        <fullName evidence="1">Uncharacterized protein</fullName>
    </submittedName>
</protein>
<organism evidence="1 2">
    <name type="scientific">Paenibacillus eucommiae</name>
    <dbReference type="NCBI Taxonomy" id="1355755"/>
    <lineage>
        <taxon>Bacteria</taxon>
        <taxon>Bacillati</taxon>
        <taxon>Bacillota</taxon>
        <taxon>Bacilli</taxon>
        <taxon>Bacillales</taxon>
        <taxon>Paenibacillaceae</taxon>
        <taxon>Paenibacillus</taxon>
    </lineage>
</organism>
<sequence length="92" mass="10046">MAACSTWTYHHITAPVFKALQNLGRKQGFSIPNAASGRFNITVAGFNVAFQYAWDVKRAILLLQCESKPMLVGCPTIKSFADKIIIESGGKV</sequence>
<accession>A0ABS4INM0</accession>
<keyword evidence="2" id="KW-1185">Reference proteome</keyword>
<gene>
    <name evidence="1" type="ORF">J2Z66_000758</name>
</gene>
<evidence type="ECO:0000313" key="2">
    <source>
        <dbReference type="Proteomes" id="UP001519287"/>
    </source>
</evidence>
<dbReference type="EMBL" id="JAGGLB010000002">
    <property type="protein sequence ID" value="MBP1989163.1"/>
    <property type="molecule type" value="Genomic_DNA"/>
</dbReference>
<evidence type="ECO:0000313" key="1">
    <source>
        <dbReference type="EMBL" id="MBP1989163.1"/>
    </source>
</evidence>